<dbReference type="InterPro" id="IPR050298">
    <property type="entry name" value="Gram-neg_bact_OMP"/>
</dbReference>
<evidence type="ECO:0000256" key="4">
    <source>
        <dbReference type="ARBA" id="ARBA00022452"/>
    </source>
</evidence>
<evidence type="ECO:0000259" key="12">
    <source>
        <dbReference type="Pfam" id="PF13609"/>
    </source>
</evidence>
<evidence type="ECO:0000313" key="13">
    <source>
        <dbReference type="EMBL" id="MCB5364818.1"/>
    </source>
</evidence>
<evidence type="ECO:0000256" key="6">
    <source>
        <dbReference type="ARBA" id="ARBA00022729"/>
    </source>
</evidence>
<evidence type="ECO:0000256" key="9">
    <source>
        <dbReference type="ARBA" id="ARBA00023136"/>
    </source>
</evidence>
<dbReference type="PANTHER" id="PTHR34501:SF9">
    <property type="entry name" value="MAJOR OUTER MEMBRANE PROTEIN P.IA"/>
    <property type="match status" value="1"/>
</dbReference>
<feature type="domain" description="Porin" evidence="12">
    <location>
        <begin position="12"/>
        <end position="348"/>
    </location>
</feature>
<dbReference type="PANTHER" id="PTHR34501">
    <property type="entry name" value="PROTEIN YDDL-RELATED"/>
    <property type="match status" value="1"/>
</dbReference>
<evidence type="ECO:0000313" key="14">
    <source>
        <dbReference type="Proteomes" id="UP000776983"/>
    </source>
</evidence>
<keyword evidence="6 11" id="KW-0732">Signal</keyword>
<evidence type="ECO:0000256" key="11">
    <source>
        <dbReference type="SAM" id="SignalP"/>
    </source>
</evidence>
<dbReference type="Proteomes" id="UP000776983">
    <property type="component" value="Unassembled WGS sequence"/>
</dbReference>
<keyword evidence="7" id="KW-0406">Ion transport</keyword>
<dbReference type="CDD" id="cd00342">
    <property type="entry name" value="gram_neg_porins"/>
    <property type="match status" value="1"/>
</dbReference>
<keyword evidence="3" id="KW-0813">Transport</keyword>
<dbReference type="EMBL" id="JACDXW010000009">
    <property type="protein sequence ID" value="MCB5364818.1"/>
    <property type="molecule type" value="Genomic_DNA"/>
</dbReference>
<protein>
    <submittedName>
        <fullName evidence="13">Porin</fullName>
    </submittedName>
</protein>
<organism evidence="13 14">
    <name type="scientific">Mesopusillimonas faecipullorum</name>
    <dbReference type="NCBI Taxonomy" id="2755040"/>
    <lineage>
        <taxon>Bacteria</taxon>
        <taxon>Pseudomonadati</taxon>
        <taxon>Pseudomonadota</taxon>
        <taxon>Betaproteobacteria</taxon>
        <taxon>Burkholderiales</taxon>
        <taxon>Alcaligenaceae</taxon>
        <taxon>Mesopusillimonas</taxon>
    </lineage>
</organism>
<comment type="caution">
    <text evidence="13">The sequence shown here is derived from an EMBL/GenBank/DDBJ whole genome shotgun (WGS) entry which is preliminary data.</text>
</comment>
<dbReference type="InterPro" id="IPR033900">
    <property type="entry name" value="Gram_neg_porin_domain"/>
</dbReference>
<evidence type="ECO:0000256" key="3">
    <source>
        <dbReference type="ARBA" id="ARBA00022448"/>
    </source>
</evidence>
<feature type="signal peptide" evidence="11">
    <location>
        <begin position="1"/>
        <end position="20"/>
    </location>
</feature>
<dbReference type="PRINTS" id="PR00184">
    <property type="entry name" value="NEISSPPORIN"/>
</dbReference>
<evidence type="ECO:0000256" key="10">
    <source>
        <dbReference type="ARBA" id="ARBA00023237"/>
    </source>
</evidence>
<evidence type="ECO:0000256" key="7">
    <source>
        <dbReference type="ARBA" id="ARBA00023065"/>
    </source>
</evidence>
<comment type="subcellular location">
    <subcellularLocation>
        <location evidence="1">Cell outer membrane</location>
        <topology evidence="1">Multi-pass membrane protein</topology>
    </subcellularLocation>
</comment>
<feature type="chain" id="PRO_5046662954" evidence="11">
    <location>
        <begin position="21"/>
        <end position="379"/>
    </location>
</feature>
<keyword evidence="10" id="KW-0998">Cell outer membrane</keyword>
<evidence type="ECO:0000256" key="8">
    <source>
        <dbReference type="ARBA" id="ARBA00023114"/>
    </source>
</evidence>
<keyword evidence="9" id="KW-0472">Membrane</keyword>
<comment type="subunit">
    <text evidence="2">Homotrimer.</text>
</comment>
<accession>A0ABS8CFK5</accession>
<dbReference type="InterPro" id="IPR023614">
    <property type="entry name" value="Porin_dom_sf"/>
</dbReference>
<keyword evidence="8" id="KW-0626">Porin</keyword>
<keyword evidence="4" id="KW-1134">Transmembrane beta strand</keyword>
<dbReference type="Pfam" id="PF13609">
    <property type="entry name" value="Porin_4"/>
    <property type="match status" value="1"/>
</dbReference>
<keyword evidence="5" id="KW-0812">Transmembrane</keyword>
<dbReference type="Gene3D" id="2.40.160.10">
    <property type="entry name" value="Porin"/>
    <property type="match status" value="1"/>
</dbReference>
<dbReference type="InterPro" id="IPR002299">
    <property type="entry name" value="Porin_Neis"/>
</dbReference>
<keyword evidence="14" id="KW-1185">Reference proteome</keyword>
<sequence>MKLKALTIGLALSFPLMASAQSSTSVTLYGTVDTMLEYVNKIPDGAGGTNSSFHFTNLTSSWPSHWGLRGSEDLGNGLSAIFTLESGFNPGTGMSGQGNRLFGRQAFVGLKGDWGQLAFGRQYNMLMWSMIHSDILGPNAYGLGAIDSYIPNTRMDNAITYRGNFDGFRFGAAWARGRDNSNAGGPAATGCGVDYNSNSACGAYSFLLGYDAANWGVAAAYDVITGNDVAGVPTNWNRLTKDQDDRRWTVNGYVKFDALKVGLIYLNRKNEAVGGIGAGLGDRSDLWTLNAAYQFTPAFSLDGSVNYIKYNNAAKKSNAWYTVARAKYSLSKRTSVYLQAAYMANKGNSNLSAAGGTAGLNPAAGVNQTAVGFGLRHNF</sequence>
<dbReference type="RefSeq" id="WP_226955233.1">
    <property type="nucleotide sequence ID" value="NZ_JACDXW010000009.1"/>
</dbReference>
<evidence type="ECO:0000256" key="2">
    <source>
        <dbReference type="ARBA" id="ARBA00011233"/>
    </source>
</evidence>
<proteinExistence type="predicted"/>
<reference evidence="13 14" key="1">
    <citation type="submission" date="2020-07" db="EMBL/GenBank/DDBJ databases">
        <title>Pusillimonas sp. nov., isolated from poultry manure in Taiwan.</title>
        <authorList>
            <person name="Lin S.-Y."/>
            <person name="Tang Y.-S."/>
            <person name="Young C.-C."/>
        </authorList>
    </citation>
    <scope>NUCLEOTIDE SEQUENCE [LARGE SCALE GENOMIC DNA]</scope>
    <source>
        <strain evidence="13 14">CC-YST705</strain>
    </source>
</reference>
<gene>
    <name evidence="13" type="ORF">H0484_13795</name>
</gene>
<evidence type="ECO:0000256" key="5">
    <source>
        <dbReference type="ARBA" id="ARBA00022692"/>
    </source>
</evidence>
<dbReference type="SUPFAM" id="SSF56935">
    <property type="entry name" value="Porins"/>
    <property type="match status" value="1"/>
</dbReference>
<name>A0ABS8CFK5_9BURK</name>
<evidence type="ECO:0000256" key="1">
    <source>
        <dbReference type="ARBA" id="ARBA00004571"/>
    </source>
</evidence>